<dbReference type="PANTHER" id="PTHR36978">
    <property type="entry name" value="P-LOOP CONTAINING NUCLEOTIDE TRIPHOSPHATE HYDROLASE"/>
    <property type="match status" value="1"/>
</dbReference>
<gene>
    <name evidence="2" type="ORF">DACRYDRAFT_74382</name>
</gene>
<dbReference type="HOGENOM" id="CLU_061199_2_1_1"/>
<dbReference type="Pfam" id="PF17784">
    <property type="entry name" value="Sulfotransfer_4"/>
    <property type="match status" value="1"/>
</dbReference>
<dbReference type="OrthoDB" id="3348095at2759"/>
<dbReference type="InterPro" id="IPR040632">
    <property type="entry name" value="Sulfotransfer_4"/>
</dbReference>
<dbReference type="RefSeq" id="XP_040632117.1">
    <property type="nucleotide sequence ID" value="XM_040776063.1"/>
</dbReference>
<keyword evidence="1" id="KW-0812">Transmembrane</keyword>
<accession>M5GGC0</accession>
<organism evidence="2 3">
    <name type="scientific">Dacryopinax primogenitus (strain DJM 731)</name>
    <name type="common">Brown rot fungus</name>
    <dbReference type="NCBI Taxonomy" id="1858805"/>
    <lineage>
        <taxon>Eukaryota</taxon>
        <taxon>Fungi</taxon>
        <taxon>Dikarya</taxon>
        <taxon>Basidiomycota</taxon>
        <taxon>Agaricomycotina</taxon>
        <taxon>Dacrymycetes</taxon>
        <taxon>Dacrymycetales</taxon>
        <taxon>Dacrymycetaceae</taxon>
        <taxon>Dacryopinax</taxon>
    </lineage>
</organism>
<keyword evidence="1" id="KW-0472">Membrane</keyword>
<dbReference type="STRING" id="1858805.M5GGC0"/>
<feature type="transmembrane region" description="Helical" evidence="1">
    <location>
        <begin position="220"/>
        <end position="241"/>
    </location>
</feature>
<name>M5GGC0_DACPD</name>
<feature type="transmembrane region" description="Helical" evidence="1">
    <location>
        <begin position="129"/>
        <end position="147"/>
    </location>
</feature>
<evidence type="ECO:0008006" key="4">
    <source>
        <dbReference type="Google" id="ProtNLM"/>
    </source>
</evidence>
<dbReference type="InterPro" id="IPR027417">
    <property type="entry name" value="P-loop_NTPase"/>
</dbReference>
<dbReference type="Gene3D" id="3.40.50.300">
    <property type="entry name" value="P-loop containing nucleotide triphosphate hydrolases"/>
    <property type="match status" value="1"/>
</dbReference>
<proteinExistence type="predicted"/>
<dbReference type="SUPFAM" id="SSF52540">
    <property type="entry name" value="P-loop containing nucleoside triphosphate hydrolases"/>
    <property type="match status" value="1"/>
</dbReference>
<dbReference type="PANTHER" id="PTHR36978:SF4">
    <property type="entry name" value="P-LOOP CONTAINING NUCLEOSIDE TRIPHOSPHATE HYDROLASE PROTEIN"/>
    <property type="match status" value="1"/>
</dbReference>
<keyword evidence="1" id="KW-1133">Transmembrane helix</keyword>
<evidence type="ECO:0000313" key="3">
    <source>
        <dbReference type="Proteomes" id="UP000030653"/>
    </source>
</evidence>
<dbReference type="GeneID" id="63691125"/>
<dbReference type="AlphaFoldDB" id="M5GGC0"/>
<dbReference type="Proteomes" id="UP000030653">
    <property type="component" value="Unassembled WGS sequence"/>
</dbReference>
<dbReference type="OMA" id="MHMAEIL"/>
<sequence>MSTASVTPASHSPQPKLRVIGAGLGRTGTSSVKEALEILGFGPCHHMAELPGRTGRCWAYIDAHRGSEALSFSVHDLTQACTVDHPNCDFVPELMAAFPEAKVILTVRDSPEVWWKSYCDTILRISPLWNGWLIFSVPPMFAFWSVGRNVDRFKKTYGSIGPDSYVAHNARMKALVPKEKLLVYNVKEGWAPLCTFLGVQVPNKPFPRNNETKDMHKRFLLMRIMGAGCWILELGAVYLVLRMLWRSGWFEGLKVMDRLREL</sequence>
<protein>
    <recommendedName>
        <fullName evidence="4">P-loop containing nucleoside triphosphate hydrolase protein</fullName>
    </recommendedName>
</protein>
<evidence type="ECO:0000313" key="2">
    <source>
        <dbReference type="EMBL" id="EJU05223.1"/>
    </source>
</evidence>
<evidence type="ECO:0000256" key="1">
    <source>
        <dbReference type="SAM" id="Phobius"/>
    </source>
</evidence>
<dbReference type="EMBL" id="JH795856">
    <property type="protein sequence ID" value="EJU05223.1"/>
    <property type="molecule type" value="Genomic_DNA"/>
</dbReference>
<reference evidence="2 3" key="1">
    <citation type="journal article" date="2012" name="Science">
        <title>The Paleozoic origin of enzymatic lignin decomposition reconstructed from 31 fungal genomes.</title>
        <authorList>
            <person name="Floudas D."/>
            <person name="Binder M."/>
            <person name="Riley R."/>
            <person name="Barry K."/>
            <person name="Blanchette R.A."/>
            <person name="Henrissat B."/>
            <person name="Martinez A.T."/>
            <person name="Otillar R."/>
            <person name="Spatafora J.W."/>
            <person name="Yadav J.S."/>
            <person name="Aerts A."/>
            <person name="Benoit I."/>
            <person name="Boyd A."/>
            <person name="Carlson A."/>
            <person name="Copeland A."/>
            <person name="Coutinho P.M."/>
            <person name="de Vries R.P."/>
            <person name="Ferreira P."/>
            <person name="Findley K."/>
            <person name="Foster B."/>
            <person name="Gaskell J."/>
            <person name="Glotzer D."/>
            <person name="Gorecki P."/>
            <person name="Heitman J."/>
            <person name="Hesse C."/>
            <person name="Hori C."/>
            <person name="Igarashi K."/>
            <person name="Jurgens J.A."/>
            <person name="Kallen N."/>
            <person name="Kersten P."/>
            <person name="Kohler A."/>
            <person name="Kuees U."/>
            <person name="Kumar T.K.A."/>
            <person name="Kuo A."/>
            <person name="LaButti K."/>
            <person name="Larrondo L.F."/>
            <person name="Lindquist E."/>
            <person name="Ling A."/>
            <person name="Lombard V."/>
            <person name="Lucas S."/>
            <person name="Lundell T."/>
            <person name="Martin R."/>
            <person name="McLaughlin D.J."/>
            <person name="Morgenstern I."/>
            <person name="Morin E."/>
            <person name="Murat C."/>
            <person name="Nagy L.G."/>
            <person name="Nolan M."/>
            <person name="Ohm R.A."/>
            <person name="Patyshakuliyeva A."/>
            <person name="Rokas A."/>
            <person name="Ruiz-Duenas F.J."/>
            <person name="Sabat G."/>
            <person name="Salamov A."/>
            <person name="Samejima M."/>
            <person name="Schmutz J."/>
            <person name="Slot J.C."/>
            <person name="St John F."/>
            <person name="Stenlid J."/>
            <person name="Sun H."/>
            <person name="Sun S."/>
            <person name="Syed K."/>
            <person name="Tsang A."/>
            <person name="Wiebenga A."/>
            <person name="Young D."/>
            <person name="Pisabarro A."/>
            <person name="Eastwood D.C."/>
            <person name="Martin F."/>
            <person name="Cullen D."/>
            <person name="Grigoriev I.V."/>
            <person name="Hibbett D.S."/>
        </authorList>
    </citation>
    <scope>NUCLEOTIDE SEQUENCE [LARGE SCALE GENOMIC DNA]</scope>
    <source>
        <strain evidence="2 3">DJM-731 SS1</strain>
    </source>
</reference>
<keyword evidence="3" id="KW-1185">Reference proteome</keyword>